<organism evidence="2">
    <name type="scientific">Ensete ventricosum</name>
    <name type="common">Abyssinian banana</name>
    <name type="synonym">Musa ensete</name>
    <dbReference type="NCBI Taxonomy" id="4639"/>
    <lineage>
        <taxon>Eukaryota</taxon>
        <taxon>Viridiplantae</taxon>
        <taxon>Streptophyta</taxon>
        <taxon>Embryophyta</taxon>
        <taxon>Tracheophyta</taxon>
        <taxon>Spermatophyta</taxon>
        <taxon>Magnoliopsida</taxon>
        <taxon>Liliopsida</taxon>
        <taxon>Zingiberales</taxon>
        <taxon>Musaceae</taxon>
        <taxon>Ensete</taxon>
    </lineage>
</organism>
<feature type="region of interest" description="Disordered" evidence="1">
    <location>
        <begin position="86"/>
        <end position="123"/>
    </location>
</feature>
<protein>
    <submittedName>
        <fullName evidence="2">Uncharacterized protein</fullName>
    </submittedName>
</protein>
<accession>A0A445MBH3</accession>
<gene>
    <name evidence="2" type="ORF">BHM03_00005800</name>
</gene>
<proteinExistence type="predicted"/>
<dbReference type="Proteomes" id="UP000290560">
    <property type="component" value="Unassembled WGS sequence"/>
</dbReference>
<reference evidence="2" key="1">
    <citation type="journal article" date="2018" name="Data Brief">
        <title>Genome sequence data from 17 accessions of Ensete ventricosum, a staple food crop for millions in Ethiopia.</title>
        <authorList>
            <person name="Yemataw Z."/>
            <person name="Muzemil S."/>
            <person name="Ambachew D."/>
            <person name="Tripathi L."/>
            <person name="Tesfaye K."/>
            <person name="Chala A."/>
            <person name="Farbos A."/>
            <person name="O'Neill P."/>
            <person name="Moore K."/>
            <person name="Grant M."/>
            <person name="Studholme D.J."/>
        </authorList>
    </citation>
    <scope>NUCLEOTIDE SEQUENCE [LARGE SCALE GENOMIC DNA]</scope>
    <source>
        <tissue evidence="2">Leaf</tissue>
    </source>
</reference>
<sequence length="123" mass="13604">MWLGTVDIYDPSCIGNGACYNCCERDRAIEEEDNDEGPASGVAKVHGGSSNGLKPEIRGKVKARQPYTLMATISFARIQEEQLNHEVRKTRVAPRPTMPRPTAPSIAIQAPTPKKLTRDELRE</sequence>
<dbReference type="EMBL" id="KV875552">
    <property type="protein sequence ID" value="RZR71564.1"/>
    <property type="molecule type" value="Genomic_DNA"/>
</dbReference>
<evidence type="ECO:0000313" key="2">
    <source>
        <dbReference type="EMBL" id="RZR71564.1"/>
    </source>
</evidence>
<name>A0A445MBH3_ENSVE</name>
<dbReference type="AlphaFoldDB" id="A0A445MBH3"/>
<feature type="region of interest" description="Disordered" evidence="1">
    <location>
        <begin position="31"/>
        <end position="59"/>
    </location>
</feature>
<evidence type="ECO:0000256" key="1">
    <source>
        <dbReference type="SAM" id="MobiDB-lite"/>
    </source>
</evidence>